<dbReference type="Proteomes" id="UP000199321">
    <property type="component" value="Unassembled WGS sequence"/>
</dbReference>
<organism evidence="1 2">
    <name type="scientific">Ulvibacter litoralis</name>
    <dbReference type="NCBI Taxonomy" id="227084"/>
    <lineage>
        <taxon>Bacteria</taxon>
        <taxon>Pseudomonadati</taxon>
        <taxon>Bacteroidota</taxon>
        <taxon>Flavobacteriia</taxon>
        <taxon>Flavobacteriales</taxon>
        <taxon>Flavobacteriaceae</taxon>
        <taxon>Ulvibacter</taxon>
    </lineage>
</organism>
<reference evidence="1 2" key="1">
    <citation type="submission" date="2016-10" db="EMBL/GenBank/DDBJ databases">
        <authorList>
            <person name="de Groot N.N."/>
        </authorList>
    </citation>
    <scope>NUCLEOTIDE SEQUENCE [LARGE SCALE GENOMIC DNA]</scope>
    <source>
        <strain evidence="1 2">DSM 16195</strain>
    </source>
</reference>
<gene>
    <name evidence="1" type="ORF">SAMN05421855_1153</name>
</gene>
<evidence type="ECO:0000313" key="1">
    <source>
        <dbReference type="EMBL" id="SDF24665.1"/>
    </source>
</evidence>
<accession>A0A1G7JIH2</accession>
<dbReference type="STRING" id="227084.SAMN05421855_1153"/>
<protein>
    <submittedName>
        <fullName evidence="1">Uncharacterized protein</fullName>
    </submittedName>
</protein>
<keyword evidence="2" id="KW-1185">Reference proteome</keyword>
<dbReference type="PROSITE" id="PS51257">
    <property type="entry name" value="PROKAR_LIPOPROTEIN"/>
    <property type="match status" value="1"/>
</dbReference>
<proteinExistence type="predicted"/>
<evidence type="ECO:0000313" key="2">
    <source>
        <dbReference type="Proteomes" id="UP000199321"/>
    </source>
</evidence>
<dbReference type="AlphaFoldDB" id="A0A1G7JIH2"/>
<sequence length="184" mass="21418">MPTILKKTILFIFITILSACEQRAEIENPNKIFTDSEVKELNWMVSEFDSILASEYKAGSVEENYKNYLKDTENYTIPILNGMDKLGVQVMDLSVFPKIWWRYDKSLGNSGKYNIDAESEYLVYLKHIGESTDFIENYADKFSSAHDINPSVASEFSYRIKDVDLSDKNYRLIFAIHYLTLFNR</sequence>
<dbReference type="EMBL" id="FNBA01000015">
    <property type="protein sequence ID" value="SDF24665.1"/>
    <property type="molecule type" value="Genomic_DNA"/>
</dbReference>
<name>A0A1G7JIH2_9FLAO</name>